<dbReference type="AlphaFoldDB" id="A0A512NR31"/>
<dbReference type="CDD" id="cd07302">
    <property type="entry name" value="CHD"/>
    <property type="match status" value="1"/>
</dbReference>
<dbReference type="InterPro" id="IPR045983">
    <property type="entry name" value="GUC-dom-containing_N"/>
</dbReference>
<evidence type="ECO:0000313" key="3">
    <source>
        <dbReference type="Proteomes" id="UP000321058"/>
    </source>
</evidence>
<protein>
    <submittedName>
        <fullName evidence="2">Adenylate cyclase</fullName>
    </submittedName>
</protein>
<dbReference type="GO" id="GO:0035556">
    <property type="term" value="P:intracellular signal transduction"/>
    <property type="evidence" value="ECO:0007669"/>
    <property type="project" value="InterPro"/>
</dbReference>
<reference evidence="2 3" key="1">
    <citation type="submission" date="2019-07" db="EMBL/GenBank/DDBJ databases">
        <title>Whole genome shotgun sequence of Reyranella soli NBRC 108950.</title>
        <authorList>
            <person name="Hosoyama A."/>
            <person name="Uohara A."/>
            <person name="Ohji S."/>
            <person name="Ichikawa N."/>
        </authorList>
    </citation>
    <scope>NUCLEOTIDE SEQUENCE [LARGE SCALE GENOMIC DNA]</scope>
    <source>
        <strain evidence="2 3">NBRC 108950</strain>
    </source>
</reference>
<dbReference type="Pfam" id="PF19363">
    <property type="entry name" value="DUF5939"/>
    <property type="match status" value="1"/>
</dbReference>
<dbReference type="OrthoDB" id="7374210at2"/>
<comment type="caution">
    <text evidence="2">The sequence shown here is derived from an EMBL/GenBank/DDBJ whole genome shotgun (WGS) entry which is preliminary data.</text>
</comment>
<dbReference type="PANTHER" id="PTHR43081:SF19">
    <property type="entry name" value="PH-SENSITIVE ADENYLATE CYCLASE RV1264"/>
    <property type="match status" value="1"/>
</dbReference>
<sequence>MLMPAIVREDLLDERLAKLETARSWSPRLLSRLETHIRSADDDALFRINPFTFARERSLREEEVIDLLLYATSLGLFGMDWLLLCPKCSCVVESLRSLEKVHSHYHCPACQVDLEASLDEHIVIAFTVSPEIREIEFHHPEQLSAHDYCFKYGTTRDGVLPDGRPFVDIKIALTKAVSYLPPGQTTRMTVEAKEGSILGVSPEGKASLLFSVEGTPSTIDQVAHVLFEKEVREHLPGIVAPGAVTFDVRNATTERGTFWLAVLPPGTKVGQAPISFVPFLTGKRLLTTQAFRDLFRSEVIRGTEGISVKDITLLFTDVKGSTALYDRIGDLNAFALVQQHFERLQDITTRFRGAIIKTIGDAVMAAFLNPADAVAAGLAMRADIAGFNQGQPDRQLILKIGIHKGAAIAVTLNERLDYFGQIVNVAARIQHLAGADEIYVSEEAYDQSVEAALKAFSVEAKVAKLRGIEQDQRVFCISAPAAK</sequence>
<evidence type="ECO:0000259" key="1">
    <source>
        <dbReference type="PROSITE" id="PS50125"/>
    </source>
</evidence>
<dbReference type="Pfam" id="PF00211">
    <property type="entry name" value="Guanylate_cyc"/>
    <property type="match status" value="1"/>
</dbReference>
<dbReference type="InterPro" id="IPR001054">
    <property type="entry name" value="A/G_cyclase"/>
</dbReference>
<accession>A0A512NR31</accession>
<dbReference type="PROSITE" id="PS50125">
    <property type="entry name" value="GUANYLATE_CYCLASE_2"/>
    <property type="match status" value="1"/>
</dbReference>
<dbReference type="GO" id="GO:0006171">
    <property type="term" value="P:cAMP biosynthetic process"/>
    <property type="evidence" value="ECO:0007669"/>
    <property type="project" value="TreeGrafter"/>
</dbReference>
<dbReference type="InterPro" id="IPR029787">
    <property type="entry name" value="Nucleotide_cyclase"/>
</dbReference>
<dbReference type="GO" id="GO:0004016">
    <property type="term" value="F:adenylate cyclase activity"/>
    <property type="evidence" value="ECO:0007669"/>
    <property type="project" value="UniProtKB-ARBA"/>
</dbReference>
<dbReference type="InterPro" id="IPR050697">
    <property type="entry name" value="Adenylyl/Guanylyl_Cyclase_3/4"/>
</dbReference>
<organism evidence="2 3">
    <name type="scientific">Reyranella soli</name>
    <dbReference type="NCBI Taxonomy" id="1230389"/>
    <lineage>
        <taxon>Bacteria</taxon>
        <taxon>Pseudomonadati</taxon>
        <taxon>Pseudomonadota</taxon>
        <taxon>Alphaproteobacteria</taxon>
        <taxon>Hyphomicrobiales</taxon>
        <taxon>Reyranellaceae</taxon>
        <taxon>Reyranella</taxon>
    </lineage>
</organism>
<proteinExistence type="predicted"/>
<evidence type="ECO:0000313" key="2">
    <source>
        <dbReference type="EMBL" id="GEP61406.1"/>
    </source>
</evidence>
<dbReference type="SMART" id="SM00044">
    <property type="entry name" value="CYCc"/>
    <property type="match status" value="1"/>
</dbReference>
<dbReference type="PANTHER" id="PTHR43081">
    <property type="entry name" value="ADENYLATE CYCLASE, TERMINAL-DIFFERENTIATION SPECIFIC-RELATED"/>
    <property type="match status" value="1"/>
</dbReference>
<gene>
    <name evidence="2" type="ORF">RSO01_85720</name>
</gene>
<name>A0A512NR31_9HYPH</name>
<dbReference type="SUPFAM" id="SSF55073">
    <property type="entry name" value="Nucleotide cyclase"/>
    <property type="match status" value="1"/>
</dbReference>
<feature type="domain" description="Guanylate cyclase" evidence="1">
    <location>
        <begin position="312"/>
        <end position="430"/>
    </location>
</feature>
<dbReference type="Gene3D" id="3.30.70.1230">
    <property type="entry name" value="Nucleotide cyclase"/>
    <property type="match status" value="1"/>
</dbReference>
<dbReference type="Proteomes" id="UP000321058">
    <property type="component" value="Unassembled WGS sequence"/>
</dbReference>
<dbReference type="EMBL" id="BKAJ01000220">
    <property type="protein sequence ID" value="GEP61406.1"/>
    <property type="molecule type" value="Genomic_DNA"/>
</dbReference>
<keyword evidence="3" id="KW-1185">Reference proteome</keyword>